<dbReference type="GO" id="GO:0033499">
    <property type="term" value="P:galactose catabolic process via UDP-galactose, Leloir pathway"/>
    <property type="evidence" value="ECO:0007669"/>
    <property type="project" value="TreeGrafter"/>
</dbReference>
<dbReference type="Pfam" id="PF01263">
    <property type="entry name" value="Aldose_epim"/>
    <property type="match status" value="1"/>
</dbReference>
<dbReference type="InterPro" id="IPR008183">
    <property type="entry name" value="Aldose_1/G6P_1-epimerase"/>
</dbReference>
<accession>A0A087BQ16</accession>
<organism evidence="1 2">
    <name type="scientific">Bifidobacterium minimum</name>
    <dbReference type="NCBI Taxonomy" id="1693"/>
    <lineage>
        <taxon>Bacteria</taxon>
        <taxon>Bacillati</taxon>
        <taxon>Actinomycetota</taxon>
        <taxon>Actinomycetes</taxon>
        <taxon>Bifidobacteriales</taxon>
        <taxon>Bifidobacteriaceae</taxon>
        <taxon>Bifidobacterium</taxon>
    </lineage>
</organism>
<dbReference type="PANTHER" id="PTHR10091">
    <property type="entry name" value="ALDOSE-1-EPIMERASE"/>
    <property type="match status" value="1"/>
</dbReference>
<dbReference type="GO" id="GO:0006006">
    <property type="term" value="P:glucose metabolic process"/>
    <property type="evidence" value="ECO:0007669"/>
    <property type="project" value="TreeGrafter"/>
</dbReference>
<dbReference type="Proteomes" id="UP000029014">
    <property type="component" value="Unassembled WGS sequence"/>
</dbReference>
<evidence type="ECO:0000313" key="2">
    <source>
        <dbReference type="Proteomes" id="UP000029014"/>
    </source>
</evidence>
<dbReference type="AlphaFoldDB" id="A0A087BQ16"/>
<dbReference type="CDD" id="cd09022">
    <property type="entry name" value="Aldose_epim_Ec_YihR"/>
    <property type="match status" value="1"/>
</dbReference>
<comment type="caution">
    <text evidence="1">The sequence shown here is derived from an EMBL/GenBank/DDBJ whole genome shotgun (WGS) entry which is preliminary data.</text>
</comment>
<dbReference type="RefSeq" id="WP_022861060.1">
    <property type="nucleotide sequence ID" value="NZ_JGZD01000008.1"/>
</dbReference>
<dbReference type="InterPro" id="IPR014718">
    <property type="entry name" value="GH-type_carb-bd"/>
</dbReference>
<dbReference type="InterPro" id="IPR011013">
    <property type="entry name" value="Gal_mutarotase_sf_dom"/>
</dbReference>
<keyword evidence="1" id="KW-0413">Isomerase</keyword>
<dbReference type="SUPFAM" id="SSF74650">
    <property type="entry name" value="Galactose mutarotase-like"/>
    <property type="match status" value="1"/>
</dbReference>
<evidence type="ECO:0000313" key="1">
    <source>
        <dbReference type="EMBL" id="KFI73116.1"/>
    </source>
</evidence>
<dbReference type="EMBL" id="JGZD01000008">
    <property type="protein sequence ID" value="KFI73116.1"/>
    <property type="molecule type" value="Genomic_DNA"/>
</dbReference>
<dbReference type="InterPro" id="IPR037480">
    <property type="entry name" value="YihR-like"/>
</dbReference>
<dbReference type="STRING" id="1693.BMIN_0840"/>
<proteinExistence type="predicted"/>
<sequence length="319" mass="34512">MSFSLPPRSGNQYIIESGDYRAVVTQQGAALRSLTYKGRDVIIPFGANDTVTVSRGQLLIPFPNRIADGEYSFEGVAHSLPIDEHDRHNAIHGYGYRSLWTPVSASETQVELTWRAPNIPGYPFDVIVNATYTLDDEGLGLTVKAWNHGSANAPWAMAIHPWIANGLNGYGDRIESDNGRCALTIPADTHVTVDDRLLPTGTEPVDGTAYDLRESTIMEGRHFDDAWTDLLRDESGHATARLIRPDGMTVGIHGDSTVTSFQVCTGTGFPEKTRPAGIAVEPQTAYANAFNTGIDLTVIHPDETVSTTVGISASIDDAS</sequence>
<reference evidence="1 2" key="1">
    <citation type="submission" date="2014-03" db="EMBL/GenBank/DDBJ databases">
        <title>Genomics of Bifidobacteria.</title>
        <authorList>
            <person name="Ventura M."/>
            <person name="Milani C."/>
            <person name="Lugli G.A."/>
        </authorList>
    </citation>
    <scope>NUCLEOTIDE SEQUENCE [LARGE SCALE GENOMIC DNA]</scope>
    <source>
        <strain evidence="1 2">LMG 11592</strain>
    </source>
</reference>
<gene>
    <name evidence="1" type="ORF">BMIN_0840</name>
</gene>
<dbReference type="EC" id="5.1.3.3" evidence="1"/>
<dbReference type="InterPro" id="IPR017868">
    <property type="entry name" value="Filamin/ABP280_repeat-like"/>
</dbReference>
<dbReference type="eggNOG" id="COG2017">
    <property type="taxonomic scope" value="Bacteria"/>
</dbReference>
<keyword evidence="2" id="KW-1185">Reference proteome</keyword>
<dbReference type="PANTHER" id="PTHR10091:SF0">
    <property type="entry name" value="GALACTOSE MUTAROTASE"/>
    <property type="match status" value="1"/>
</dbReference>
<name>A0A087BQ16_9BIFI</name>
<dbReference type="Gene3D" id="2.70.98.10">
    <property type="match status" value="1"/>
</dbReference>
<dbReference type="GO" id="GO:0004034">
    <property type="term" value="F:aldose 1-epimerase activity"/>
    <property type="evidence" value="ECO:0007669"/>
    <property type="project" value="UniProtKB-EC"/>
</dbReference>
<dbReference type="GO" id="GO:0030246">
    <property type="term" value="F:carbohydrate binding"/>
    <property type="evidence" value="ECO:0007669"/>
    <property type="project" value="InterPro"/>
</dbReference>
<dbReference type="PROSITE" id="PS50194">
    <property type="entry name" value="FILAMIN_REPEAT"/>
    <property type="match status" value="1"/>
</dbReference>
<protein>
    <submittedName>
        <fullName evidence="1">Aldose 1-epimerase</fullName>
        <ecNumber evidence="1">5.1.3.3</ecNumber>
    </submittedName>
</protein>